<dbReference type="Gene3D" id="1.10.1750.10">
    <property type="match status" value="1"/>
</dbReference>
<name>A0A0F9ES43_9ZZZZ</name>
<dbReference type="GO" id="GO:0004803">
    <property type="term" value="F:transposase activity"/>
    <property type="evidence" value="ECO:0007669"/>
    <property type="project" value="InterPro"/>
</dbReference>
<feature type="domain" description="Transposase IS200-like" evidence="1">
    <location>
        <begin position="18"/>
        <end position="132"/>
    </location>
</feature>
<dbReference type="PANTHER" id="PTHR34322">
    <property type="entry name" value="TRANSPOSASE, Y1_TNP DOMAIN-CONTAINING"/>
    <property type="match status" value="1"/>
</dbReference>
<accession>A0A0F9ES43</accession>
<proteinExistence type="predicted"/>
<dbReference type="Pfam" id="PF01797">
    <property type="entry name" value="Y1_Tnp"/>
    <property type="match status" value="1"/>
</dbReference>
<organism evidence="2">
    <name type="scientific">marine sediment metagenome</name>
    <dbReference type="NCBI Taxonomy" id="412755"/>
    <lineage>
        <taxon>unclassified sequences</taxon>
        <taxon>metagenomes</taxon>
        <taxon>ecological metagenomes</taxon>
    </lineage>
</organism>
<sequence>MLHPIRKLTMARQWRIEYSGALYHVLSRGNGRQDIFLSDKDRCLFLDLVQEFSERFNIDVYAYVLMGNHYHLLLKTPDANLSKGMQWFGTTYTRQFNLLNSQSGHLFQGRFKSIIVENDAYLLRLSCYIHRNPLRAGIVDRLVDFKWSSYPYYAYRRKAPSWLKTNLILDQVSGKDKNQAYRRKVQQYADESGSIWEDVKHGLVFGSEGFLNDLKERFLLKKMDVELPQHNRLFRDVDPQKVLQRASEALHIDLDSVCKSRRISRNERDQRDFLIYLLWESGRFGNRQIGLHLGISFSNVSRRITEIRRRLDKDKGLERKYQMLKA</sequence>
<dbReference type="SUPFAM" id="SSF143422">
    <property type="entry name" value="Transposase IS200-like"/>
    <property type="match status" value="1"/>
</dbReference>
<protein>
    <recommendedName>
        <fullName evidence="1">Transposase IS200-like domain-containing protein</fullName>
    </recommendedName>
</protein>
<dbReference type="AlphaFoldDB" id="A0A0F9ES43"/>
<dbReference type="GO" id="GO:0006313">
    <property type="term" value="P:DNA transposition"/>
    <property type="evidence" value="ECO:0007669"/>
    <property type="project" value="InterPro"/>
</dbReference>
<dbReference type="SUPFAM" id="SSF48295">
    <property type="entry name" value="TrpR-like"/>
    <property type="match status" value="1"/>
</dbReference>
<dbReference type="PANTHER" id="PTHR34322:SF2">
    <property type="entry name" value="TRANSPOSASE IS200-LIKE DOMAIN-CONTAINING PROTEIN"/>
    <property type="match status" value="1"/>
</dbReference>
<gene>
    <name evidence="2" type="ORF">LCGC14_2392880</name>
</gene>
<dbReference type="InterPro" id="IPR010921">
    <property type="entry name" value="Trp_repressor/repl_initiator"/>
</dbReference>
<evidence type="ECO:0000259" key="1">
    <source>
        <dbReference type="SMART" id="SM01321"/>
    </source>
</evidence>
<evidence type="ECO:0000313" key="2">
    <source>
        <dbReference type="EMBL" id="KKL26678.1"/>
    </source>
</evidence>
<dbReference type="SMART" id="SM01321">
    <property type="entry name" value="Y1_Tnp"/>
    <property type="match status" value="1"/>
</dbReference>
<dbReference type="EMBL" id="LAZR01035749">
    <property type="protein sequence ID" value="KKL26678.1"/>
    <property type="molecule type" value="Genomic_DNA"/>
</dbReference>
<dbReference type="InterPro" id="IPR002686">
    <property type="entry name" value="Transposase_17"/>
</dbReference>
<feature type="non-terminal residue" evidence="2">
    <location>
        <position position="326"/>
    </location>
</feature>
<comment type="caution">
    <text evidence="2">The sequence shown here is derived from an EMBL/GenBank/DDBJ whole genome shotgun (WGS) entry which is preliminary data.</text>
</comment>
<dbReference type="Gene3D" id="3.30.70.1290">
    <property type="entry name" value="Transposase IS200-like"/>
    <property type="match status" value="1"/>
</dbReference>
<reference evidence="2" key="1">
    <citation type="journal article" date="2015" name="Nature">
        <title>Complex archaea that bridge the gap between prokaryotes and eukaryotes.</title>
        <authorList>
            <person name="Spang A."/>
            <person name="Saw J.H."/>
            <person name="Jorgensen S.L."/>
            <person name="Zaremba-Niedzwiedzka K."/>
            <person name="Martijn J."/>
            <person name="Lind A.E."/>
            <person name="van Eijk R."/>
            <person name="Schleper C."/>
            <person name="Guy L."/>
            <person name="Ettema T.J."/>
        </authorList>
    </citation>
    <scope>NUCLEOTIDE SEQUENCE</scope>
</reference>
<dbReference type="InterPro" id="IPR036515">
    <property type="entry name" value="Transposase_17_sf"/>
</dbReference>
<dbReference type="GO" id="GO:0043565">
    <property type="term" value="F:sequence-specific DNA binding"/>
    <property type="evidence" value="ECO:0007669"/>
    <property type="project" value="InterPro"/>
</dbReference>